<proteinExistence type="predicted"/>
<dbReference type="eggNOG" id="COG2358">
    <property type="taxonomic scope" value="Bacteria"/>
</dbReference>
<dbReference type="Pfam" id="PF16868">
    <property type="entry name" value="NMT1_3"/>
    <property type="match status" value="1"/>
</dbReference>
<dbReference type="OrthoDB" id="5582316at2"/>
<evidence type="ECO:0000313" key="3">
    <source>
        <dbReference type="Proteomes" id="UP000050867"/>
    </source>
</evidence>
<organism evidence="2 3">
    <name type="scientific">Wenjunlia vitaminophila</name>
    <name type="common">Streptomyces vitaminophilus</name>
    <dbReference type="NCBI Taxonomy" id="76728"/>
    <lineage>
        <taxon>Bacteria</taxon>
        <taxon>Bacillati</taxon>
        <taxon>Actinomycetota</taxon>
        <taxon>Actinomycetes</taxon>
        <taxon>Kitasatosporales</taxon>
        <taxon>Streptomycetaceae</taxon>
        <taxon>Wenjunlia</taxon>
    </lineage>
</organism>
<dbReference type="SUPFAM" id="SSF53850">
    <property type="entry name" value="Periplasmic binding protein-like II"/>
    <property type="match status" value="1"/>
</dbReference>
<dbReference type="AlphaFoldDB" id="A0A0T6M0K4"/>
<dbReference type="NCBIfam" id="TIGR02122">
    <property type="entry name" value="TRAP_TAXI"/>
    <property type="match status" value="1"/>
</dbReference>
<keyword evidence="1" id="KW-1133">Transmembrane helix</keyword>
<name>A0A0T6M0K4_WENVI</name>
<evidence type="ECO:0000256" key="1">
    <source>
        <dbReference type="SAM" id="Phobius"/>
    </source>
</evidence>
<dbReference type="PANTHER" id="PTHR42941:SF1">
    <property type="entry name" value="SLL1037 PROTEIN"/>
    <property type="match status" value="1"/>
</dbReference>
<reference evidence="2 3" key="1">
    <citation type="submission" date="2015-10" db="EMBL/GenBank/DDBJ databases">
        <title>Draft genome sequence of pyrrolomycin-producing Streptomyces vitaminophilus.</title>
        <authorList>
            <person name="Graham D.E."/>
            <person name="Mahan K.M."/>
            <person name="Klingeman D.M."/>
            <person name="Hettich R.L."/>
            <person name="Parry R.J."/>
        </authorList>
    </citation>
    <scope>NUCLEOTIDE SEQUENCE [LARGE SCALE GENOMIC DNA]</scope>
    <source>
        <strain evidence="2 3">ATCC 31673</strain>
    </source>
</reference>
<keyword evidence="1" id="KW-0812">Transmembrane</keyword>
<dbReference type="Proteomes" id="UP000050867">
    <property type="component" value="Unassembled WGS sequence"/>
</dbReference>
<dbReference type="EMBL" id="LLZU01000001">
    <property type="protein sequence ID" value="KRV51532.1"/>
    <property type="molecule type" value="Genomic_DNA"/>
</dbReference>
<keyword evidence="3" id="KW-1185">Reference proteome</keyword>
<keyword evidence="1" id="KW-0472">Membrane</keyword>
<evidence type="ECO:0008006" key="4">
    <source>
        <dbReference type="Google" id="ProtNLM"/>
    </source>
</evidence>
<feature type="transmembrane region" description="Helical" evidence="1">
    <location>
        <begin position="23"/>
        <end position="41"/>
    </location>
</feature>
<sequence>MGLTEEPGRRWPRPRALARSRRVRWTAVVLVVAGLLTWGLAPSDDAPYPRGRISFSTGVGTGVYALYGKLLKPPIERELPGVRVDLVPSEGSVENVRRVATGKTTLTVAAADAVAAYTGPGRERLRACARLYDDYVQLVVEKDSPVRTVADLRGRRVGVGQAESGVRLLSERVLRAAGLDPQRDVSPRYLGIDTAPTALRRGELDAFFWSGGLPTARLARYSEEFELRLVPLGHLVEAMREQGGPEGGSYYRQATIPRDAYPEMVQRDAVVSTISVPNLLVTTDQTDPALMERLTRAVIDNRDEIGNKVHAAQQLDLRTAIYTAPLPLHEGSERYYRSVKP</sequence>
<dbReference type="PANTHER" id="PTHR42941">
    <property type="entry name" value="SLL1037 PROTEIN"/>
    <property type="match status" value="1"/>
</dbReference>
<dbReference type="InterPro" id="IPR011852">
    <property type="entry name" value="TRAP_TAXI"/>
</dbReference>
<comment type="caution">
    <text evidence="2">The sequence shown here is derived from an EMBL/GenBank/DDBJ whole genome shotgun (WGS) entry which is preliminary data.</text>
</comment>
<dbReference type="STRING" id="76728.AQ490_01570"/>
<protein>
    <recommendedName>
        <fullName evidence="4">TAXI family TRAP transporter solute-binding subunit</fullName>
    </recommendedName>
</protein>
<evidence type="ECO:0000313" key="2">
    <source>
        <dbReference type="EMBL" id="KRV51532.1"/>
    </source>
</evidence>
<accession>A0A0T6M0K4</accession>
<gene>
    <name evidence="2" type="ORF">AQ490_01570</name>
</gene>
<dbReference type="Gene3D" id="3.40.190.10">
    <property type="entry name" value="Periplasmic binding protein-like II"/>
    <property type="match status" value="2"/>
</dbReference>